<dbReference type="InterPro" id="IPR000700">
    <property type="entry name" value="PAS-assoc_C"/>
</dbReference>
<feature type="domain" description="PAC" evidence="2">
    <location>
        <begin position="88"/>
        <end position="140"/>
    </location>
</feature>
<dbReference type="PANTHER" id="PTHR43065:SF42">
    <property type="entry name" value="TWO-COMPONENT SENSOR PPRA"/>
    <property type="match status" value="1"/>
</dbReference>
<dbReference type="SUPFAM" id="SSF55874">
    <property type="entry name" value="ATPase domain of HSP90 chaperone/DNA topoisomerase II/histidine kinase"/>
    <property type="match status" value="1"/>
</dbReference>
<dbReference type="Gene3D" id="3.30.565.10">
    <property type="entry name" value="Histidine kinase-like ATPase, C-terminal domain"/>
    <property type="match status" value="1"/>
</dbReference>
<organism evidence="3">
    <name type="scientific">hydrothermal vent metagenome</name>
    <dbReference type="NCBI Taxonomy" id="652676"/>
    <lineage>
        <taxon>unclassified sequences</taxon>
        <taxon>metagenomes</taxon>
        <taxon>ecological metagenomes</taxon>
    </lineage>
</organism>
<dbReference type="PROSITE" id="PS50113">
    <property type="entry name" value="PAC"/>
    <property type="match status" value="1"/>
</dbReference>
<protein>
    <recommendedName>
        <fullName evidence="4">PAC domain-containing protein</fullName>
    </recommendedName>
</protein>
<dbReference type="AlphaFoldDB" id="A0A3B0VRF5"/>
<dbReference type="SMART" id="SM00388">
    <property type="entry name" value="HisKA"/>
    <property type="match status" value="1"/>
</dbReference>
<dbReference type="InterPro" id="IPR036890">
    <property type="entry name" value="HATPase_C_sf"/>
</dbReference>
<evidence type="ECO:0000259" key="2">
    <source>
        <dbReference type="PROSITE" id="PS50113"/>
    </source>
</evidence>
<dbReference type="GO" id="GO:0000155">
    <property type="term" value="F:phosphorelay sensor kinase activity"/>
    <property type="evidence" value="ECO:0007669"/>
    <property type="project" value="InterPro"/>
</dbReference>
<sequence>MTTDKPKNKVSEKAPQGFVQKMLDAVSHPFYLVDANNYQVLLANEASGFPSDYKGTPCYKLTHNSDYPCSGSDHPCSIEECKRTKGPVVMEHVHTDARGGEIIVEIHAYPLLDEQGEVNQVIEYCLDISDKRGLERQLRQAQKMESIATMAGGIAHDFNNILTVVLGFSDLAKSVLPQDHEAVPYLEEVLKASRRARDLVAQILAFSRQGETCPQAILLAPIVKESIKLLRATLPANIKLEDSISPDCGKVLADPSQFHQVLMNICTNAFQAMEDNGGILSISL</sequence>
<dbReference type="EMBL" id="UOEX01000083">
    <property type="protein sequence ID" value="VAW34054.1"/>
    <property type="molecule type" value="Genomic_DNA"/>
</dbReference>
<dbReference type="Pfam" id="PF08448">
    <property type="entry name" value="PAS_4"/>
    <property type="match status" value="1"/>
</dbReference>
<feature type="domain" description="Histidine kinase" evidence="1">
    <location>
        <begin position="153"/>
        <end position="284"/>
    </location>
</feature>
<feature type="non-terminal residue" evidence="3">
    <location>
        <position position="284"/>
    </location>
</feature>
<dbReference type="Pfam" id="PF00512">
    <property type="entry name" value="HisKA"/>
    <property type="match status" value="1"/>
</dbReference>
<dbReference type="SUPFAM" id="SSF47384">
    <property type="entry name" value="Homodimeric domain of signal transducing histidine kinase"/>
    <property type="match status" value="1"/>
</dbReference>
<dbReference type="InterPro" id="IPR013656">
    <property type="entry name" value="PAS_4"/>
</dbReference>
<dbReference type="PROSITE" id="PS50109">
    <property type="entry name" value="HIS_KIN"/>
    <property type="match status" value="1"/>
</dbReference>
<proteinExistence type="predicted"/>
<dbReference type="Gene3D" id="3.30.450.20">
    <property type="entry name" value="PAS domain"/>
    <property type="match status" value="1"/>
</dbReference>
<dbReference type="InterPro" id="IPR005467">
    <property type="entry name" value="His_kinase_dom"/>
</dbReference>
<reference evidence="3" key="1">
    <citation type="submission" date="2018-06" db="EMBL/GenBank/DDBJ databases">
        <authorList>
            <person name="Zhirakovskaya E."/>
        </authorList>
    </citation>
    <scope>NUCLEOTIDE SEQUENCE</scope>
</reference>
<accession>A0A3B0VRF5</accession>
<evidence type="ECO:0000313" key="3">
    <source>
        <dbReference type="EMBL" id="VAW34054.1"/>
    </source>
</evidence>
<gene>
    <name evidence="3" type="ORF">MNBD_DELTA03-1695</name>
</gene>
<dbReference type="CDD" id="cd00082">
    <property type="entry name" value="HisKA"/>
    <property type="match status" value="1"/>
</dbReference>
<dbReference type="Gene3D" id="1.10.287.130">
    <property type="match status" value="1"/>
</dbReference>
<evidence type="ECO:0000259" key="1">
    <source>
        <dbReference type="PROSITE" id="PS50109"/>
    </source>
</evidence>
<dbReference type="SUPFAM" id="SSF55785">
    <property type="entry name" value="PYP-like sensor domain (PAS domain)"/>
    <property type="match status" value="1"/>
</dbReference>
<dbReference type="InterPro" id="IPR036097">
    <property type="entry name" value="HisK_dim/P_sf"/>
</dbReference>
<name>A0A3B0VRF5_9ZZZZ</name>
<dbReference type="PANTHER" id="PTHR43065">
    <property type="entry name" value="SENSOR HISTIDINE KINASE"/>
    <property type="match status" value="1"/>
</dbReference>
<dbReference type="InterPro" id="IPR003661">
    <property type="entry name" value="HisK_dim/P_dom"/>
</dbReference>
<dbReference type="InterPro" id="IPR035965">
    <property type="entry name" value="PAS-like_dom_sf"/>
</dbReference>
<evidence type="ECO:0008006" key="4">
    <source>
        <dbReference type="Google" id="ProtNLM"/>
    </source>
</evidence>